<dbReference type="Pfam" id="PF00027">
    <property type="entry name" value="cNMP_binding"/>
    <property type="match status" value="1"/>
</dbReference>
<dbReference type="PANTHER" id="PTHR23011:SF28">
    <property type="entry name" value="CYCLIC NUCLEOTIDE-BINDING DOMAIN CONTAINING PROTEIN"/>
    <property type="match status" value="1"/>
</dbReference>
<keyword evidence="3" id="KW-1185">Reference proteome</keyword>
<dbReference type="SMART" id="SM00100">
    <property type="entry name" value="cNMP"/>
    <property type="match status" value="1"/>
</dbReference>
<dbReference type="CDD" id="cd00038">
    <property type="entry name" value="CAP_ED"/>
    <property type="match status" value="1"/>
</dbReference>
<name>A0A9X4QB66_9FIRM</name>
<organism evidence="2 3">
    <name type="scientific">Pelotomaculum isophthalicicum JI</name>
    <dbReference type="NCBI Taxonomy" id="947010"/>
    <lineage>
        <taxon>Bacteria</taxon>
        <taxon>Bacillati</taxon>
        <taxon>Bacillota</taxon>
        <taxon>Clostridia</taxon>
        <taxon>Eubacteriales</taxon>
        <taxon>Desulfotomaculaceae</taxon>
        <taxon>Pelotomaculum</taxon>
    </lineage>
</organism>
<evidence type="ECO:0000313" key="3">
    <source>
        <dbReference type="Proteomes" id="UP001154312"/>
    </source>
</evidence>
<proteinExistence type="predicted"/>
<dbReference type="AlphaFoldDB" id="A0A9X4QB66"/>
<gene>
    <name evidence="2" type="ORF">L7E55_17320</name>
</gene>
<dbReference type="Gene3D" id="2.60.120.10">
    <property type="entry name" value="Jelly Rolls"/>
    <property type="match status" value="1"/>
</dbReference>
<dbReference type="InterPro" id="IPR018488">
    <property type="entry name" value="cNMP-bd_CS"/>
</dbReference>
<feature type="domain" description="Cyclic nucleotide-binding" evidence="1">
    <location>
        <begin position="15"/>
        <end position="135"/>
    </location>
</feature>
<dbReference type="InterPro" id="IPR014710">
    <property type="entry name" value="RmlC-like_jellyroll"/>
</dbReference>
<evidence type="ECO:0000313" key="2">
    <source>
        <dbReference type="EMBL" id="MDF9410073.1"/>
    </source>
</evidence>
<dbReference type="Proteomes" id="UP001154312">
    <property type="component" value="Unassembled WGS sequence"/>
</dbReference>
<reference evidence="2" key="1">
    <citation type="submission" date="2022-02" db="EMBL/GenBank/DDBJ databases">
        <authorList>
            <person name="Leng L."/>
        </authorList>
    </citation>
    <scope>NUCLEOTIDE SEQUENCE</scope>
    <source>
        <strain evidence="2">JI</strain>
    </source>
</reference>
<dbReference type="SUPFAM" id="SSF51206">
    <property type="entry name" value="cAMP-binding domain-like"/>
    <property type="match status" value="1"/>
</dbReference>
<dbReference type="InterPro" id="IPR018708">
    <property type="entry name" value="DUF2225"/>
</dbReference>
<dbReference type="Pfam" id="PF09986">
    <property type="entry name" value="DUF2225"/>
    <property type="match status" value="1"/>
</dbReference>
<dbReference type="PROSITE" id="PS00889">
    <property type="entry name" value="CNMP_BINDING_2"/>
    <property type="match status" value="1"/>
</dbReference>
<dbReference type="EMBL" id="JAKOAV010000069">
    <property type="protein sequence ID" value="MDF9410073.1"/>
    <property type="molecule type" value="Genomic_DNA"/>
</dbReference>
<dbReference type="RefSeq" id="WP_277445619.1">
    <property type="nucleotide sequence ID" value="NZ_JAKOAV010000069.1"/>
</dbReference>
<sequence length="403" mass="47000">MDTELAIKIMKKIPFLKDTEESILKELVKNLKVVRFTNNSTIFKEGGEGTCMYVVLSGKVDIYNLDSNGNDIILQTLTPPEIIGEMSLLDGLGRSAYARAAEDTVLFQLERNQFFDFLRENQEVAIKIIINLSRRLRQANMKNMELTEAFNTISGFKLNLDDVDNTSELLLPEEKLTDEKIKTMLYRKEYICPICDNKINTSHVRSSSLRIKKVDDDLCNHYEHINPIYYEIVICPQCGYAFNEETYLIKLNDGQKEEILKQIEPLWKHDNFDYSGVRTLEHSIQAFLLFILSMKNLKIKNSKRGNIFLKMSWLYRFKKDINSEIKYLQLAIARFKEAYEKENLSDPRLEMNIIYLLGVLNLKLGNSKEGFRWLDTILKHPARETLPGIVGRAREIWQDMRQQ</sequence>
<dbReference type="InterPro" id="IPR018490">
    <property type="entry name" value="cNMP-bd_dom_sf"/>
</dbReference>
<comment type="caution">
    <text evidence="2">The sequence shown here is derived from an EMBL/GenBank/DDBJ whole genome shotgun (WGS) entry which is preliminary data.</text>
</comment>
<evidence type="ECO:0000259" key="1">
    <source>
        <dbReference type="PROSITE" id="PS50042"/>
    </source>
</evidence>
<dbReference type="PANTHER" id="PTHR23011">
    <property type="entry name" value="CYCLIC NUCLEOTIDE-BINDING DOMAIN CONTAINING PROTEIN"/>
    <property type="match status" value="1"/>
</dbReference>
<protein>
    <submittedName>
        <fullName evidence="2">DUF2225 domain-containing protein</fullName>
    </submittedName>
</protein>
<dbReference type="PROSITE" id="PS50042">
    <property type="entry name" value="CNMP_BINDING_3"/>
    <property type="match status" value="1"/>
</dbReference>
<dbReference type="InterPro" id="IPR000595">
    <property type="entry name" value="cNMP-bd_dom"/>
</dbReference>
<accession>A0A9X4QB66</accession>